<sequence length="60" mass="7079">MTRNSNRINSHGEGADEQSLLCQRGDFFCANPQVRAQDRLLHHWEHYRHATRVFATDDIR</sequence>
<proteinExistence type="predicted"/>
<dbReference type="AlphaFoldDB" id="A0A0A9T099"/>
<name>A0A0A9T099_ARUDO</name>
<evidence type="ECO:0000313" key="1">
    <source>
        <dbReference type="EMBL" id="JAD69328.1"/>
    </source>
</evidence>
<accession>A0A0A9T099</accession>
<reference evidence="1" key="2">
    <citation type="journal article" date="2015" name="Data Brief">
        <title>Shoot transcriptome of the giant reed, Arundo donax.</title>
        <authorList>
            <person name="Barrero R.A."/>
            <person name="Guerrero F.D."/>
            <person name="Moolhuijzen P."/>
            <person name="Goolsby J.A."/>
            <person name="Tidwell J."/>
            <person name="Bellgard S.E."/>
            <person name="Bellgard M.I."/>
        </authorList>
    </citation>
    <scope>NUCLEOTIDE SEQUENCE</scope>
    <source>
        <tissue evidence="1">Shoot tissue taken approximately 20 cm above the soil surface</tissue>
    </source>
</reference>
<dbReference type="EMBL" id="GBRH01228567">
    <property type="protein sequence ID" value="JAD69328.1"/>
    <property type="molecule type" value="Transcribed_RNA"/>
</dbReference>
<organism evidence="1">
    <name type="scientific">Arundo donax</name>
    <name type="common">Giant reed</name>
    <name type="synonym">Donax arundinaceus</name>
    <dbReference type="NCBI Taxonomy" id="35708"/>
    <lineage>
        <taxon>Eukaryota</taxon>
        <taxon>Viridiplantae</taxon>
        <taxon>Streptophyta</taxon>
        <taxon>Embryophyta</taxon>
        <taxon>Tracheophyta</taxon>
        <taxon>Spermatophyta</taxon>
        <taxon>Magnoliopsida</taxon>
        <taxon>Liliopsida</taxon>
        <taxon>Poales</taxon>
        <taxon>Poaceae</taxon>
        <taxon>PACMAD clade</taxon>
        <taxon>Arundinoideae</taxon>
        <taxon>Arundineae</taxon>
        <taxon>Arundo</taxon>
    </lineage>
</organism>
<protein>
    <submittedName>
        <fullName evidence="1">Uncharacterized protein</fullName>
    </submittedName>
</protein>
<reference evidence="1" key="1">
    <citation type="submission" date="2014-09" db="EMBL/GenBank/DDBJ databases">
        <authorList>
            <person name="Magalhaes I.L.F."/>
            <person name="Oliveira U."/>
            <person name="Santos F.R."/>
            <person name="Vidigal T.H.D.A."/>
            <person name="Brescovit A.D."/>
            <person name="Santos A.J."/>
        </authorList>
    </citation>
    <scope>NUCLEOTIDE SEQUENCE</scope>
    <source>
        <tissue evidence="1">Shoot tissue taken approximately 20 cm above the soil surface</tissue>
    </source>
</reference>